<dbReference type="Proteomes" id="UP000605992">
    <property type="component" value="Unassembled WGS sequence"/>
</dbReference>
<dbReference type="Pfam" id="PF22691">
    <property type="entry name" value="Thiolase_C_1"/>
    <property type="match status" value="1"/>
</dbReference>
<dbReference type="InterPro" id="IPR002155">
    <property type="entry name" value="Thiolase"/>
</dbReference>
<dbReference type="EMBL" id="BOOR01000063">
    <property type="protein sequence ID" value="GII58366.1"/>
    <property type="molecule type" value="Genomic_DNA"/>
</dbReference>
<evidence type="ECO:0000259" key="1">
    <source>
        <dbReference type="Pfam" id="PF00108"/>
    </source>
</evidence>
<name>A0A8J4DDF2_9ACTN</name>
<dbReference type="InterPro" id="IPR016039">
    <property type="entry name" value="Thiolase-like"/>
</dbReference>
<feature type="domain" description="Thiolase N-terminal" evidence="1">
    <location>
        <begin position="20"/>
        <end position="234"/>
    </location>
</feature>
<evidence type="ECO:0000313" key="3">
    <source>
        <dbReference type="EMBL" id="GII58366.1"/>
    </source>
</evidence>
<gene>
    <name evidence="3" type="ORF">Pth03_67550</name>
</gene>
<dbReference type="PANTHER" id="PTHR42870:SF1">
    <property type="entry name" value="NON-SPECIFIC LIPID-TRANSFER PROTEIN-LIKE 2"/>
    <property type="match status" value="1"/>
</dbReference>
<dbReference type="PANTHER" id="PTHR42870">
    <property type="entry name" value="ACETYL-COA C-ACETYLTRANSFERASE"/>
    <property type="match status" value="1"/>
</dbReference>
<keyword evidence="4" id="KW-1185">Reference proteome</keyword>
<dbReference type="NCBIfam" id="NF004936">
    <property type="entry name" value="PRK06289.1"/>
    <property type="match status" value="1"/>
</dbReference>
<dbReference type="SUPFAM" id="SSF53901">
    <property type="entry name" value="Thiolase-like"/>
    <property type="match status" value="2"/>
</dbReference>
<dbReference type="InterPro" id="IPR055140">
    <property type="entry name" value="Thiolase_C_2"/>
</dbReference>
<accession>A0A8J4DDF2</accession>
<evidence type="ECO:0000259" key="2">
    <source>
        <dbReference type="Pfam" id="PF22691"/>
    </source>
</evidence>
<dbReference type="CDD" id="cd00829">
    <property type="entry name" value="SCP-x_thiolase"/>
    <property type="match status" value="1"/>
</dbReference>
<proteinExistence type="predicted"/>
<dbReference type="PIRSF" id="PIRSF000429">
    <property type="entry name" value="Ac-CoA_Ac_transf"/>
    <property type="match status" value="1"/>
</dbReference>
<evidence type="ECO:0000313" key="4">
    <source>
        <dbReference type="Proteomes" id="UP000605992"/>
    </source>
</evidence>
<dbReference type="Gene3D" id="3.40.47.10">
    <property type="match status" value="1"/>
</dbReference>
<dbReference type="Pfam" id="PF00108">
    <property type="entry name" value="Thiolase_N"/>
    <property type="match status" value="1"/>
</dbReference>
<organism evidence="3 4">
    <name type="scientific">Planotetraspora thailandica</name>
    <dbReference type="NCBI Taxonomy" id="487172"/>
    <lineage>
        <taxon>Bacteria</taxon>
        <taxon>Bacillati</taxon>
        <taxon>Actinomycetota</taxon>
        <taxon>Actinomycetes</taxon>
        <taxon>Streptosporangiales</taxon>
        <taxon>Streptosporangiaceae</taxon>
        <taxon>Planotetraspora</taxon>
    </lineage>
</organism>
<reference evidence="3" key="1">
    <citation type="submission" date="2021-01" db="EMBL/GenBank/DDBJ databases">
        <title>Whole genome shotgun sequence of Planotetraspora thailandica NBRC 104271.</title>
        <authorList>
            <person name="Komaki H."/>
            <person name="Tamura T."/>
        </authorList>
    </citation>
    <scope>NUCLEOTIDE SEQUENCE</scope>
    <source>
        <strain evidence="3">NBRC 104271</strain>
    </source>
</reference>
<dbReference type="AlphaFoldDB" id="A0A8J4DDF2"/>
<sequence>MPEAVWILGGYQSDFARNRARAGDGFAELAGEVVRGTLDGARLAPADVDVIHVANAFGQLFTGQGQLGGMPATVVPELWEVPAARHEAACASGGVAVLAAMADIESGRYDCALVVGLELERTVTGDEAAGHLGAAAWVGHEGEDARFMWPYMFSALADEYDRRYGLDDAHLRAVAELNFRNARANPNAQTRGWTFTEASFQADDAANPIVEGRLRRTDCSQITDGGAGIVLVGERFLARRPDLARGSLARMLGWGHRTVGLPLAQKLERSADDPYVLPHVRRAVLDAFARAGLAGVDDLDGIETHDCFTMSEYAAIDHFGITAPGESWKAIENGDLEIGGSIPVNPSGGLIGGGHPVGATGVRMLLDASLQVTGRAGAYQVEGARRFGTLNIGGSTTTTVGFVVGAD</sequence>
<dbReference type="InterPro" id="IPR020616">
    <property type="entry name" value="Thiolase_N"/>
</dbReference>
<dbReference type="RefSeq" id="WP_203948462.1">
    <property type="nucleotide sequence ID" value="NZ_BOOR01000063.1"/>
</dbReference>
<feature type="domain" description="Thiolase C-terminal" evidence="2">
    <location>
        <begin position="275"/>
        <end position="403"/>
    </location>
</feature>
<dbReference type="GO" id="GO:0016747">
    <property type="term" value="F:acyltransferase activity, transferring groups other than amino-acyl groups"/>
    <property type="evidence" value="ECO:0007669"/>
    <property type="project" value="InterPro"/>
</dbReference>
<protein>
    <submittedName>
        <fullName evidence="3">Acetyl-CoA acetyltransferase</fullName>
    </submittedName>
</protein>
<comment type="caution">
    <text evidence="3">The sequence shown here is derived from an EMBL/GenBank/DDBJ whole genome shotgun (WGS) entry which is preliminary data.</text>
</comment>